<evidence type="ECO:0000256" key="1">
    <source>
        <dbReference type="ARBA" id="ARBA00023015"/>
    </source>
</evidence>
<evidence type="ECO:0000256" key="3">
    <source>
        <dbReference type="ARBA" id="ARBA00023163"/>
    </source>
</evidence>
<dbReference type="Pfam" id="PF07702">
    <property type="entry name" value="UTRA"/>
    <property type="match status" value="1"/>
</dbReference>
<dbReference type="CDD" id="cd07377">
    <property type="entry name" value="WHTH_GntR"/>
    <property type="match status" value="1"/>
</dbReference>
<dbReference type="AlphaFoldDB" id="A0A9D9H5L7"/>
<dbReference type="PANTHER" id="PTHR44846">
    <property type="entry name" value="MANNOSYL-D-GLYCERATE TRANSPORT/METABOLISM SYSTEM REPRESSOR MNGR-RELATED"/>
    <property type="match status" value="1"/>
</dbReference>
<dbReference type="InterPro" id="IPR036388">
    <property type="entry name" value="WH-like_DNA-bd_sf"/>
</dbReference>
<dbReference type="SMART" id="SM00345">
    <property type="entry name" value="HTH_GNTR"/>
    <property type="match status" value="1"/>
</dbReference>
<proteinExistence type="predicted"/>
<dbReference type="Gene3D" id="3.40.1410.10">
    <property type="entry name" value="Chorismate lyase-like"/>
    <property type="match status" value="1"/>
</dbReference>
<keyword evidence="3" id="KW-0804">Transcription</keyword>
<comment type="caution">
    <text evidence="5">The sequence shown here is derived from an EMBL/GenBank/DDBJ whole genome shotgun (WGS) entry which is preliminary data.</text>
</comment>
<dbReference type="SUPFAM" id="SSF46785">
    <property type="entry name" value="Winged helix' DNA-binding domain"/>
    <property type="match status" value="1"/>
</dbReference>
<dbReference type="InterPro" id="IPR050679">
    <property type="entry name" value="Bact_HTH_transcr_reg"/>
</dbReference>
<dbReference type="GO" id="GO:0003700">
    <property type="term" value="F:DNA-binding transcription factor activity"/>
    <property type="evidence" value="ECO:0007669"/>
    <property type="project" value="InterPro"/>
</dbReference>
<dbReference type="Proteomes" id="UP000823615">
    <property type="component" value="Unassembled WGS sequence"/>
</dbReference>
<dbReference type="InterPro" id="IPR028978">
    <property type="entry name" value="Chorismate_lyase_/UTRA_dom_sf"/>
</dbReference>
<evidence type="ECO:0000259" key="4">
    <source>
        <dbReference type="PROSITE" id="PS50949"/>
    </source>
</evidence>
<dbReference type="InterPro" id="IPR036390">
    <property type="entry name" value="WH_DNA-bd_sf"/>
</dbReference>
<accession>A0A9D9H5L7</accession>
<reference evidence="5" key="2">
    <citation type="journal article" date="2021" name="PeerJ">
        <title>Extensive microbial diversity within the chicken gut microbiome revealed by metagenomics and culture.</title>
        <authorList>
            <person name="Gilroy R."/>
            <person name="Ravi A."/>
            <person name="Getino M."/>
            <person name="Pursley I."/>
            <person name="Horton D.L."/>
            <person name="Alikhan N.F."/>
            <person name="Baker D."/>
            <person name="Gharbi K."/>
            <person name="Hall N."/>
            <person name="Watson M."/>
            <person name="Adriaenssens E.M."/>
            <person name="Foster-Nyarko E."/>
            <person name="Jarju S."/>
            <person name="Secka A."/>
            <person name="Antonio M."/>
            <person name="Oren A."/>
            <person name="Chaudhuri R.R."/>
            <person name="La Ragione R."/>
            <person name="Hildebrand F."/>
            <person name="Pallen M.J."/>
        </authorList>
    </citation>
    <scope>NUCLEOTIDE SEQUENCE</scope>
    <source>
        <strain evidence="5">7293</strain>
    </source>
</reference>
<dbReference type="PROSITE" id="PS50949">
    <property type="entry name" value="HTH_GNTR"/>
    <property type="match status" value="1"/>
</dbReference>
<dbReference type="PRINTS" id="PR00035">
    <property type="entry name" value="HTHGNTR"/>
</dbReference>
<dbReference type="Pfam" id="PF00392">
    <property type="entry name" value="GntR"/>
    <property type="match status" value="1"/>
</dbReference>
<organism evidence="5 6">
    <name type="scientific">Candidatus Ornithospirochaeta stercoripullorum</name>
    <dbReference type="NCBI Taxonomy" id="2840899"/>
    <lineage>
        <taxon>Bacteria</taxon>
        <taxon>Pseudomonadati</taxon>
        <taxon>Spirochaetota</taxon>
        <taxon>Spirochaetia</taxon>
        <taxon>Spirochaetales</taxon>
        <taxon>Spirochaetaceae</taxon>
        <taxon>Spirochaetaceae incertae sedis</taxon>
        <taxon>Candidatus Ornithospirochaeta</taxon>
    </lineage>
</organism>
<gene>
    <name evidence="5" type="ORF">IAA97_01790</name>
</gene>
<dbReference type="Gene3D" id="1.10.10.10">
    <property type="entry name" value="Winged helix-like DNA-binding domain superfamily/Winged helix DNA-binding domain"/>
    <property type="match status" value="1"/>
</dbReference>
<dbReference type="PANTHER" id="PTHR44846:SF1">
    <property type="entry name" value="MANNOSYL-D-GLYCERATE TRANSPORT_METABOLISM SYSTEM REPRESSOR MNGR-RELATED"/>
    <property type="match status" value="1"/>
</dbReference>
<dbReference type="InterPro" id="IPR000524">
    <property type="entry name" value="Tscrpt_reg_HTH_GntR"/>
</dbReference>
<keyword evidence="2" id="KW-0238">DNA-binding</keyword>
<feature type="domain" description="HTH gntR-type" evidence="4">
    <location>
        <begin position="16"/>
        <end position="82"/>
    </location>
</feature>
<dbReference type="SMART" id="SM00866">
    <property type="entry name" value="UTRA"/>
    <property type="match status" value="1"/>
</dbReference>
<evidence type="ECO:0000313" key="5">
    <source>
        <dbReference type="EMBL" id="MBO8435698.1"/>
    </source>
</evidence>
<dbReference type="InterPro" id="IPR011663">
    <property type="entry name" value="UTRA"/>
</dbReference>
<sequence length="257" mass="29277">MKQNIVESFNLEKGGTPYYIQIKNYLYSLIKKGKEGDPLPSENELAKQFSVSRGTAKQAIMDLVYEGEAYRKKGKGTFIHSSSINRSYDRLPSFTKDIENEDSDVSTTCLFFGPCKPSPFMKSLFCMKKDENVIRFKRCVSIDKSPYVVLSSYLNPHYYGDLTLNDITISLYDALHEKYGFGPVRAKDTYSIVDISPKTAEILDCDKNSSVCFSRRIGYLENGDPVEYVESFIRADRFHLSIDISSDSTEILSNPWQ</sequence>
<dbReference type="EMBL" id="JADIMT010000030">
    <property type="protein sequence ID" value="MBO8435698.1"/>
    <property type="molecule type" value="Genomic_DNA"/>
</dbReference>
<protein>
    <submittedName>
        <fullName evidence="5">GntR family transcriptional regulator</fullName>
    </submittedName>
</protein>
<dbReference type="GO" id="GO:0045892">
    <property type="term" value="P:negative regulation of DNA-templated transcription"/>
    <property type="evidence" value="ECO:0007669"/>
    <property type="project" value="TreeGrafter"/>
</dbReference>
<dbReference type="SUPFAM" id="SSF64288">
    <property type="entry name" value="Chorismate lyase-like"/>
    <property type="match status" value="1"/>
</dbReference>
<reference evidence="5" key="1">
    <citation type="submission" date="2020-10" db="EMBL/GenBank/DDBJ databases">
        <authorList>
            <person name="Gilroy R."/>
        </authorList>
    </citation>
    <scope>NUCLEOTIDE SEQUENCE</scope>
    <source>
        <strain evidence="5">7293</strain>
    </source>
</reference>
<evidence type="ECO:0000313" key="6">
    <source>
        <dbReference type="Proteomes" id="UP000823615"/>
    </source>
</evidence>
<keyword evidence="1" id="KW-0805">Transcription regulation</keyword>
<dbReference type="GO" id="GO:0003677">
    <property type="term" value="F:DNA binding"/>
    <property type="evidence" value="ECO:0007669"/>
    <property type="project" value="UniProtKB-KW"/>
</dbReference>
<name>A0A9D9H5L7_9SPIO</name>
<evidence type="ECO:0000256" key="2">
    <source>
        <dbReference type="ARBA" id="ARBA00023125"/>
    </source>
</evidence>